<organism evidence="1">
    <name type="scientific">viral metagenome</name>
    <dbReference type="NCBI Taxonomy" id="1070528"/>
    <lineage>
        <taxon>unclassified sequences</taxon>
        <taxon>metagenomes</taxon>
        <taxon>organismal metagenomes</taxon>
    </lineage>
</organism>
<proteinExistence type="predicted"/>
<protein>
    <recommendedName>
        <fullName evidence="3">HNH nuclease domain-containing protein</fullName>
    </recommendedName>
</protein>
<dbReference type="AlphaFoldDB" id="A0A6H1ZEG1"/>
<evidence type="ECO:0000313" key="2">
    <source>
        <dbReference type="EMBL" id="QJH94210.1"/>
    </source>
</evidence>
<gene>
    <name evidence="1" type="ORF">TM448A00373_0013</name>
    <name evidence="2" type="ORF">TM448B00195_0050</name>
</gene>
<dbReference type="EMBL" id="MT144007">
    <property type="protein sequence ID" value="QJA46306.1"/>
    <property type="molecule type" value="Genomic_DNA"/>
</dbReference>
<reference evidence="1" key="1">
    <citation type="submission" date="2020-03" db="EMBL/GenBank/DDBJ databases">
        <title>The deep terrestrial virosphere.</title>
        <authorList>
            <person name="Holmfeldt K."/>
            <person name="Nilsson E."/>
            <person name="Simone D."/>
            <person name="Lopez-Fernandez M."/>
            <person name="Wu X."/>
            <person name="de Brujin I."/>
            <person name="Lundin D."/>
            <person name="Andersson A."/>
            <person name="Bertilsson S."/>
            <person name="Dopson M."/>
        </authorList>
    </citation>
    <scope>NUCLEOTIDE SEQUENCE</scope>
    <source>
        <strain evidence="1">TM448A00373</strain>
        <strain evidence="2">TM448B00195</strain>
    </source>
</reference>
<dbReference type="EMBL" id="MT144597">
    <property type="protein sequence ID" value="QJH94210.1"/>
    <property type="molecule type" value="Genomic_DNA"/>
</dbReference>
<evidence type="ECO:0000313" key="1">
    <source>
        <dbReference type="EMBL" id="QJA46306.1"/>
    </source>
</evidence>
<name>A0A6H1ZEG1_9ZZZZ</name>
<accession>A0A6H1ZEG1</accession>
<sequence length="245" mass="29662">MYIKNYRIRYMENPNTNKIRELRETGLSYGSIAKMFDISRARIHQICSGYKSPASSYHIKRIHKAILVRDNFECQWDKNCKDKKIGIEDLVVHHIDFNDRNESSDNLIVLCRFCHAGFHSTNHIDKKILKNITDNHNRTNKVCPICKKEFWFRGNNRKTCSEECLKKLITVDPKISKEKHKICVKRYYDKIKHTLKFKNKNREYQKTHYLKNRNIILKKSKEYVSKNREKNREYQRNRYWKLKNS</sequence>
<evidence type="ECO:0008006" key="3">
    <source>
        <dbReference type="Google" id="ProtNLM"/>
    </source>
</evidence>